<reference evidence="2 3" key="1">
    <citation type="submission" date="2019-04" db="EMBL/GenBank/DDBJ databases">
        <title>Friends and foes A comparative genomics studyof 23 Aspergillus species from section Flavi.</title>
        <authorList>
            <consortium name="DOE Joint Genome Institute"/>
            <person name="Kjaerbolling I."/>
            <person name="Vesth T."/>
            <person name="Frisvad J.C."/>
            <person name="Nybo J.L."/>
            <person name="Theobald S."/>
            <person name="Kildgaard S."/>
            <person name="Isbrandt T."/>
            <person name="Kuo A."/>
            <person name="Sato A."/>
            <person name="Lyhne E.K."/>
            <person name="Kogle M.E."/>
            <person name="Wiebenga A."/>
            <person name="Kun R.S."/>
            <person name="Lubbers R.J."/>
            <person name="Makela M.R."/>
            <person name="Barry K."/>
            <person name="Chovatia M."/>
            <person name="Clum A."/>
            <person name="Daum C."/>
            <person name="Haridas S."/>
            <person name="He G."/>
            <person name="LaButti K."/>
            <person name="Lipzen A."/>
            <person name="Mondo S."/>
            <person name="Riley R."/>
            <person name="Salamov A."/>
            <person name="Simmons B.A."/>
            <person name="Magnuson J.K."/>
            <person name="Henrissat B."/>
            <person name="Mortensen U.H."/>
            <person name="Larsen T.O."/>
            <person name="Devries R.P."/>
            <person name="Grigoriev I.V."/>
            <person name="Machida M."/>
            <person name="Baker S.E."/>
            <person name="Andersen M.R."/>
        </authorList>
    </citation>
    <scope>NUCLEOTIDE SEQUENCE [LARGE SCALE GENOMIC DNA]</scope>
    <source>
        <strain evidence="2 3">IBT 29228</strain>
    </source>
</reference>
<dbReference type="Proteomes" id="UP000326198">
    <property type="component" value="Unassembled WGS sequence"/>
</dbReference>
<evidence type="ECO:0000313" key="2">
    <source>
        <dbReference type="EMBL" id="KAE8382830.1"/>
    </source>
</evidence>
<feature type="compositionally biased region" description="Basic and acidic residues" evidence="1">
    <location>
        <begin position="120"/>
        <end position="154"/>
    </location>
</feature>
<gene>
    <name evidence="2" type="ORF">BDV26DRAFT_252723</name>
</gene>
<dbReference type="OrthoDB" id="2537141at2759"/>
<dbReference type="AlphaFoldDB" id="A0A5N7BM48"/>
<feature type="region of interest" description="Disordered" evidence="1">
    <location>
        <begin position="581"/>
        <end position="600"/>
    </location>
</feature>
<organism evidence="2 3">
    <name type="scientific">Aspergillus bertholletiae</name>
    <dbReference type="NCBI Taxonomy" id="1226010"/>
    <lineage>
        <taxon>Eukaryota</taxon>
        <taxon>Fungi</taxon>
        <taxon>Dikarya</taxon>
        <taxon>Ascomycota</taxon>
        <taxon>Pezizomycotina</taxon>
        <taxon>Eurotiomycetes</taxon>
        <taxon>Eurotiomycetidae</taxon>
        <taxon>Eurotiales</taxon>
        <taxon>Aspergillaceae</taxon>
        <taxon>Aspergillus</taxon>
        <taxon>Aspergillus subgen. Circumdati</taxon>
    </lineage>
</organism>
<sequence length="704" mass="79733">MAAELQARIFEWLRMIEDEPVPSDNPKWSYPSRKYPNFQDIYGKLPSIKDEPRRLPSVLRIENTVREGDADVQRLGLSFQQAAHVPQMQGKALGYKKQQCLEFVDPAPCLISSQQAVSKVTRERHGYERRPRSKTKDDHYEYKGKTSHEKDVRDRKNKRRRFLKTNRRHTMNDNFHASNVVRGRLTLQSNMNLGLFQMGKTSSPVKVQGADLTSFSEMKFLSKQTRKGRKAACINQGKEESGNIHWNSPNPNPRAFSSLFNTIGEQARGQARDKFPQGTSVYEHGQMSTMLQAYRDASSRDQDKGSEGLSRTTIPYTWSESIRESSALDDPYKCYTGQLLRVVQRNNEETATIKSTKKYWSLEELRFLLDRRKVFWDTEVYDSVMSTNESCHWRSQAVEEQVPAQTPKRVKNHSTEEDAKRYGATRTLVPNHYDSVFEPPAPRKTSGDTDGVSTEMLHGRLAPVSTQAFEQADIISPPASDFTLYPGTSSLISSSLYIKKPSPVTQSLDSCGLREAKPSTVSAMIWDYDKSPAQCANRAAPLPVEDCALFAQTLSVTCDVIMDPEQDPLYRLPRPQLVDTPMRETSSGAGGSRSIFQVPDDSHGLRDDLASYWLPGTAPETGFFSHGSYDFAEQERYLGIPQPNYAVRSLYFPGQFSKARYSAEETPEVLMLEAESRPTPTMPSGLLDDLLGGLKGFWRQQKLY</sequence>
<evidence type="ECO:0000313" key="3">
    <source>
        <dbReference type="Proteomes" id="UP000326198"/>
    </source>
</evidence>
<feature type="region of interest" description="Disordered" evidence="1">
    <location>
        <begin position="119"/>
        <end position="159"/>
    </location>
</feature>
<evidence type="ECO:0000256" key="1">
    <source>
        <dbReference type="SAM" id="MobiDB-lite"/>
    </source>
</evidence>
<name>A0A5N7BM48_9EURO</name>
<proteinExistence type="predicted"/>
<accession>A0A5N7BM48</accession>
<protein>
    <submittedName>
        <fullName evidence="2">Uncharacterized protein</fullName>
    </submittedName>
</protein>
<keyword evidence="3" id="KW-1185">Reference proteome</keyword>
<dbReference type="EMBL" id="ML736159">
    <property type="protein sequence ID" value="KAE8382830.1"/>
    <property type="molecule type" value="Genomic_DNA"/>
</dbReference>